<dbReference type="EMBL" id="FOFS01000005">
    <property type="protein sequence ID" value="SEQ28430.1"/>
    <property type="molecule type" value="Genomic_DNA"/>
</dbReference>
<name>A0A1H9ERS1_9GAMM</name>
<feature type="region of interest" description="Disordered" evidence="1">
    <location>
        <begin position="451"/>
        <end position="476"/>
    </location>
</feature>
<protein>
    <submittedName>
        <fullName evidence="2">Uncharacterized protein</fullName>
    </submittedName>
</protein>
<dbReference type="RefSeq" id="WP_093284165.1">
    <property type="nucleotide sequence ID" value="NZ_FOFS01000005.1"/>
</dbReference>
<accession>A0A1H9ERS1</accession>
<dbReference type="Proteomes" id="UP000199233">
    <property type="component" value="Unassembled WGS sequence"/>
</dbReference>
<evidence type="ECO:0000313" key="3">
    <source>
        <dbReference type="Proteomes" id="UP000199233"/>
    </source>
</evidence>
<proteinExistence type="predicted"/>
<gene>
    <name evidence="2" type="ORF">SAMN04488038_105132</name>
</gene>
<evidence type="ECO:0000313" key="2">
    <source>
        <dbReference type="EMBL" id="SEQ28430.1"/>
    </source>
</evidence>
<keyword evidence="3" id="KW-1185">Reference proteome</keyword>
<reference evidence="2 3" key="1">
    <citation type="submission" date="2016-10" db="EMBL/GenBank/DDBJ databases">
        <authorList>
            <person name="de Groot N.N."/>
        </authorList>
    </citation>
    <scope>NUCLEOTIDE SEQUENCE [LARGE SCALE GENOMIC DNA]</scope>
    <source>
        <strain evidence="2 3">DSM 25927</strain>
    </source>
</reference>
<organism evidence="2 3">
    <name type="scientific">Solimonas aquatica</name>
    <dbReference type="NCBI Taxonomy" id="489703"/>
    <lineage>
        <taxon>Bacteria</taxon>
        <taxon>Pseudomonadati</taxon>
        <taxon>Pseudomonadota</taxon>
        <taxon>Gammaproteobacteria</taxon>
        <taxon>Nevskiales</taxon>
        <taxon>Nevskiaceae</taxon>
        <taxon>Solimonas</taxon>
    </lineage>
</organism>
<dbReference type="AlphaFoldDB" id="A0A1H9ERS1"/>
<evidence type="ECO:0000256" key="1">
    <source>
        <dbReference type="SAM" id="MobiDB-lite"/>
    </source>
</evidence>
<sequence>MEIRNPSGGAAASAIAVSRSASYRLYDLPDVPGSVLWSLSGDTTAVTLKRKRDENEVSLAAAAQPSAQVGATTLTATFMPADHGPSTSTSLTITVFAAAICNLDPSLAPSQLLGVGNRARYAAAAVPAVSPVSASWSPGDSGNIALLGVDAQGTAEILGQQAGQTPAQLTLTLSCASQDAVAVLPITVLGLRAALYADDEAAIEAGPLLGVGEVRVARAQLVPAQAQLGTATAQWRWSCSSGLQIMGDANAAAISFVANAAGPAWVEAQLSIAGSVLKARQECIAFGVAIVSEQGSAPTALAVGASATLQAQLQPDCEEAQFFWTGSGNVALRSEGASVIARAVSPSSSEGADGLGVVAVIGDAQTQAVIPLTSYAVTILSGDQQPPPTTIAVGAQQTYSVTTNPAFGEPQIRWSLQGEAAGIVGSSSASQVQLYGVRNSESSGDLSLAVSVSPAGTPGDSPDAALAITVGTPRYR</sequence>
<dbReference type="STRING" id="489703.SAMN04488038_105132"/>